<feature type="transmembrane region" description="Helical" evidence="13">
    <location>
        <begin position="179"/>
        <end position="197"/>
    </location>
</feature>
<feature type="transmembrane region" description="Helical" evidence="13">
    <location>
        <begin position="82"/>
        <end position="104"/>
    </location>
</feature>
<dbReference type="Pfam" id="PF06736">
    <property type="entry name" value="TMEM175"/>
    <property type="match status" value="1"/>
</dbReference>
<evidence type="ECO:0000256" key="3">
    <source>
        <dbReference type="ARBA" id="ARBA00022448"/>
    </source>
</evidence>
<organism evidence="14 15">
    <name type="scientific">Gryllotalpicola reticulitermitis</name>
    <dbReference type="NCBI Taxonomy" id="1184153"/>
    <lineage>
        <taxon>Bacteria</taxon>
        <taxon>Bacillati</taxon>
        <taxon>Actinomycetota</taxon>
        <taxon>Actinomycetes</taxon>
        <taxon>Micrococcales</taxon>
        <taxon>Microbacteriaceae</taxon>
        <taxon>Gryllotalpicola</taxon>
    </lineage>
</organism>
<dbReference type="EMBL" id="JBHSCN010000003">
    <property type="protein sequence ID" value="MFC4242868.1"/>
    <property type="molecule type" value="Genomic_DNA"/>
</dbReference>
<gene>
    <name evidence="14" type="ORF">ACFOYW_05750</name>
</gene>
<keyword evidence="9" id="KW-0406">Ion transport</keyword>
<evidence type="ECO:0000256" key="11">
    <source>
        <dbReference type="ARBA" id="ARBA00023303"/>
    </source>
</evidence>
<feature type="transmembrane region" description="Helical" evidence="13">
    <location>
        <begin position="156"/>
        <end position="173"/>
    </location>
</feature>
<comment type="caution">
    <text evidence="14">The sequence shown here is derived from an EMBL/GenBank/DDBJ whole genome shotgun (WGS) entry which is preliminary data.</text>
</comment>
<evidence type="ECO:0000256" key="8">
    <source>
        <dbReference type="ARBA" id="ARBA00022989"/>
    </source>
</evidence>
<evidence type="ECO:0000256" key="9">
    <source>
        <dbReference type="ARBA" id="ARBA00023065"/>
    </source>
</evidence>
<feature type="transmembrane region" description="Helical" evidence="13">
    <location>
        <begin position="52"/>
        <end position="70"/>
    </location>
</feature>
<protein>
    <submittedName>
        <fullName evidence="14">TMEM175 family protein</fullName>
    </submittedName>
</protein>
<reference evidence="15" key="1">
    <citation type="journal article" date="2019" name="Int. J. Syst. Evol. Microbiol.">
        <title>The Global Catalogue of Microorganisms (GCM) 10K type strain sequencing project: providing services to taxonomists for standard genome sequencing and annotation.</title>
        <authorList>
            <consortium name="The Broad Institute Genomics Platform"/>
            <consortium name="The Broad Institute Genome Sequencing Center for Infectious Disease"/>
            <person name="Wu L."/>
            <person name="Ma J."/>
        </authorList>
    </citation>
    <scope>NUCLEOTIDE SEQUENCE [LARGE SCALE GENOMIC DNA]</scope>
    <source>
        <strain evidence="15">CGMCC 1.10363</strain>
    </source>
</reference>
<comment type="catalytic activity">
    <reaction evidence="12">
        <text>K(+)(in) = K(+)(out)</text>
        <dbReference type="Rhea" id="RHEA:29463"/>
        <dbReference type="ChEBI" id="CHEBI:29103"/>
    </reaction>
</comment>
<keyword evidence="11" id="KW-0407">Ion channel</keyword>
<keyword evidence="6" id="KW-0631">Potassium channel</keyword>
<sequence length="204" mass="22376">MARFTTERGFDRVVFFSDATVAIALTLLVLPLADLASAAHGLTTRALIDQNFSAIVAFVISFVVIAVVWLEHHRLFESLANYSWPLLLINFVWLFAVVGLPFSTEANEEAPGSDRGAIALYIANLLLAFVAIALMRITALRNPRLIEPSQREHFSATESIALVILCVIALIVAVSVPAIGMWSLFLLALSGVLSRLLRGMRRSR</sequence>
<comment type="similarity">
    <text evidence="2">Belongs to the TMEM175 family.</text>
</comment>
<dbReference type="PANTHER" id="PTHR31462:SF5">
    <property type="entry name" value="ENDOSOMAL_LYSOSOMAL PROTON CHANNEL TMEM175"/>
    <property type="match status" value="1"/>
</dbReference>
<evidence type="ECO:0000256" key="10">
    <source>
        <dbReference type="ARBA" id="ARBA00023136"/>
    </source>
</evidence>
<dbReference type="Proteomes" id="UP001595900">
    <property type="component" value="Unassembled WGS sequence"/>
</dbReference>
<evidence type="ECO:0000256" key="7">
    <source>
        <dbReference type="ARBA" id="ARBA00022958"/>
    </source>
</evidence>
<evidence type="ECO:0000256" key="2">
    <source>
        <dbReference type="ARBA" id="ARBA00006920"/>
    </source>
</evidence>
<accession>A0ABV8Q5D7</accession>
<evidence type="ECO:0000256" key="1">
    <source>
        <dbReference type="ARBA" id="ARBA00004141"/>
    </source>
</evidence>
<keyword evidence="15" id="KW-1185">Reference proteome</keyword>
<comment type="subcellular location">
    <subcellularLocation>
        <location evidence="1">Membrane</location>
        <topology evidence="1">Multi-pass membrane protein</topology>
    </subcellularLocation>
</comment>
<evidence type="ECO:0000313" key="15">
    <source>
        <dbReference type="Proteomes" id="UP001595900"/>
    </source>
</evidence>
<evidence type="ECO:0000313" key="14">
    <source>
        <dbReference type="EMBL" id="MFC4242868.1"/>
    </source>
</evidence>
<keyword evidence="3" id="KW-0813">Transport</keyword>
<dbReference type="PANTHER" id="PTHR31462">
    <property type="entry name" value="ENDOSOMAL/LYSOSOMAL POTASSIUM CHANNEL TMEM175"/>
    <property type="match status" value="1"/>
</dbReference>
<keyword evidence="7" id="KW-0630">Potassium</keyword>
<feature type="transmembrane region" description="Helical" evidence="13">
    <location>
        <begin position="116"/>
        <end position="135"/>
    </location>
</feature>
<evidence type="ECO:0000256" key="12">
    <source>
        <dbReference type="ARBA" id="ARBA00034430"/>
    </source>
</evidence>
<evidence type="ECO:0000256" key="5">
    <source>
        <dbReference type="ARBA" id="ARBA00022692"/>
    </source>
</evidence>
<feature type="transmembrane region" description="Helical" evidence="13">
    <location>
        <begin position="12"/>
        <end position="32"/>
    </location>
</feature>
<name>A0ABV8Q5D7_9MICO</name>
<keyword evidence="8 13" id="KW-1133">Transmembrane helix</keyword>
<keyword evidence="4" id="KW-0633">Potassium transport</keyword>
<evidence type="ECO:0000256" key="13">
    <source>
        <dbReference type="SAM" id="Phobius"/>
    </source>
</evidence>
<dbReference type="RefSeq" id="WP_390227819.1">
    <property type="nucleotide sequence ID" value="NZ_JBHSCN010000003.1"/>
</dbReference>
<dbReference type="InterPro" id="IPR010617">
    <property type="entry name" value="TMEM175-like"/>
</dbReference>
<keyword evidence="5 13" id="KW-0812">Transmembrane</keyword>
<evidence type="ECO:0000256" key="6">
    <source>
        <dbReference type="ARBA" id="ARBA00022826"/>
    </source>
</evidence>
<keyword evidence="10 13" id="KW-0472">Membrane</keyword>
<evidence type="ECO:0000256" key="4">
    <source>
        <dbReference type="ARBA" id="ARBA00022538"/>
    </source>
</evidence>
<proteinExistence type="inferred from homology"/>